<dbReference type="EMBL" id="JBHSPB010000010">
    <property type="protein sequence ID" value="MFC5721995.1"/>
    <property type="molecule type" value="Genomic_DNA"/>
</dbReference>
<proteinExistence type="predicted"/>
<accession>A0ABW0Z6E9</accession>
<evidence type="ECO:0000313" key="3">
    <source>
        <dbReference type="Proteomes" id="UP001596083"/>
    </source>
</evidence>
<name>A0ABW0Z6E9_9ACTN</name>
<keyword evidence="3" id="KW-1185">Reference proteome</keyword>
<dbReference type="RefSeq" id="WP_390317357.1">
    <property type="nucleotide sequence ID" value="NZ_JBHSPB010000010.1"/>
</dbReference>
<organism evidence="2 3">
    <name type="scientific">Streptomyces gamaensis</name>
    <dbReference type="NCBI Taxonomy" id="1763542"/>
    <lineage>
        <taxon>Bacteria</taxon>
        <taxon>Bacillati</taxon>
        <taxon>Actinomycetota</taxon>
        <taxon>Actinomycetes</taxon>
        <taxon>Kitasatosporales</taxon>
        <taxon>Streptomycetaceae</taxon>
        <taxon>Streptomyces</taxon>
    </lineage>
</organism>
<protein>
    <recommendedName>
        <fullName evidence="4">MarR family transcriptional regulator</fullName>
    </recommendedName>
</protein>
<evidence type="ECO:0000313" key="2">
    <source>
        <dbReference type="EMBL" id="MFC5721995.1"/>
    </source>
</evidence>
<sequence>MAPAGFGKKPVPCQPPLAPDTYAHLPAREAYIAHFIERLPEGAAMDIKTLAKTTTYGQQAVGTALNYLKGEGHLFIKTETLGKGCTMWVTRTYWSRVPHSEAWWEAFIDGGADVAAAEAVVEVPVVLPEEVRETVDVPREAEPMPEPRVHPYGRPTPAPKRPSRAYSALAALGLADPRMTLSAADCAQLESLAQEWFVRDVSERQFTAVLTGGLPKELHSPAGFLRTRLVTKLPPTPARSPEPVTSPVRCRLVECTRCGRPGPPEALPGGLCRTCRDEMAGPSADPGEAAAEAERKAKVEARVAELRGAARSGSVVVQSRFRQR</sequence>
<feature type="region of interest" description="Disordered" evidence="1">
    <location>
        <begin position="141"/>
        <end position="162"/>
    </location>
</feature>
<comment type="caution">
    <text evidence="2">The sequence shown here is derived from an EMBL/GenBank/DDBJ whole genome shotgun (WGS) entry which is preliminary data.</text>
</comment>
<reference evidence="3" key="1">
    <citation type="journal article" date="2019" name="Int. J. Syst. Evol. Microbiol.">
        <title>The Global Catalogue of Microorganisms (GCM) 10K type strain sequencing project: providing services to taxonomists for standard genome sequencing and annotation.</title>
        <authorList>
            <consortium name="The Broad Institute Genomics Platform"/>
            <consortium name="The Broad Institute Genome Sequencing Center for Infectious Disease"/>
            <person name="Wu L."/>
            <person name="Ma J."/>
        </authorList>
    </citation>
    <scope>NUCLEOTIDE SEQUENCE [LARGE SCALE GENOMIC DNA]</scope>
    <source>
        <strain evidence="3">CGMCC 4.7304</strain>
    </source>
</reference>
<gene>
    <name evidence="2" type="ORF">ACFP1Z_17650</name>
</gene>
<evidence type="ECO:0008006" key="4">
    <source>
        <dbReference type="Google" id="ProtNLM"/>
    </source>
</evidence>
<dbReference type="Proteomes" id="UP001596083">
    <property type="component" value="Unassembled WGS sequence"/>
</dbReference>
<evidence type="ECO:0000256" key="1">
    <source>
        <dbReference type="SAM" id="MobiDB-lite"/>
    </source>
</evidence>